<dbReference type="PANTHER" id="PTHR31559">
    <property type="entry name" value="PYRIDOXAL 5'-PHOSPHATE SYNTHASE SUBUNIT SNO"/>
    <property type="match status" value="1"/>
</dbReference>
<dbReference type="SUPFAM" id="SSF52317">
    <property type="entry name" value="Class I glutamine amidotransferase-like"/>
    <property type="match status" value="1"/>
</dbReference>
<dbReference type="InterPro" id="IPR021196">
    <property type="entry name" value="PdxT/SNO_CS"/>
</dbReference>
<dbReference type="GO" id="GO:0036381">
    <property type="term" value="F:pyridoxal 5'-phosphate synthase (glutamine hydrolysing) activity"/>
    <property type="evidence" value="ECO:0007669"/>
    <property type="project" value="UniProtKB-UniRule"/>
</dbReference>
<comment type="similarity">
    <text evidence="1 10">Belongs to the glutaminase PdxT/SNO family.</text>
</comment>
<dbReference type="GO" id="GO:0006543">
    <property type="term" value="P:L-glutamine catabolic process"/>
    <property type="evidence" value="ECO:0007669"/>
    <property type="project" value="UniProtKB-UniRule"/>
</dbReference>
<dbReference type="Gene3D" id="3.40.50.880">
    <property type="match status" value="1"/>
</dbReference>
<dbReference type="NCBIfam" id="TIGR03800">
    <property type="entry name" value="PLP_synth_Pdx2"/>
    <property type="match status" value="1"/>
</dbReference>
<comment type="subunit">
    <text evidence="9 10">In the presence of PdxS, forms a dodecamer of heterodimers. Only shows activity in the heterodimer.</text>
</comment>
<feature type="binding site" evidence="10 12">
    <location>
        <position position="107"/>
    </location>
    <ligand>
        <name>L-glutamine</name>
        <dbReference type="ChEBI" id="CHEBI:58359"/>
    </ligand>
</feature>
<evidence type="ECO:0000256" key="11">
    <source>
        <dbReference type="PIRSR" id="PIRSR005639-1"/>
    </source>
</evidence>
<protein>
    <recommendedName>
        <fullName evidence="10">Pyridoxal 5'-phosphate synthase subunit PdxT</fullName>
        <ecNumber evidence="10">4.3.3.6</ecNumber>
    </recommendedName>
    <alternativeName>
        <fullName evidence="10">Pdx2</fullName>
    </alternativeName>
    <alternativeName>
        <fullName evidence="10">Pyridoxal 5'-phosphate synthase glutaminase subunit</fullName>
        <ecNumber evidence="10">3.5.1.2</ecNumber>
    </alternativeName>
</protein>
<comment type="function">
    <text evidence="8 10">Catalyzes the hydrolysis of glutamine to glutamate and ammonia as part of the biosynthesis of pyridoxal 5'-phosphate. The resulting ammonia molecule is channeled to the active site of PdxS.</text>
</comment>
<dbReference type="EC" id="3.5.1.2" evidence="10"/>
<evidence type="ECO:0000256" key="12">
    <source>
        <dbReference type="PIRSR" id="PIRSR005639-2"/>
    </source>
</evidence>
<dbReference type="GO" id="GO:0005829">
    <property type="term" value="C:cytosol"/>
    <property type="evidence" value="ECO:0007669"/>
    <property type="project" value="TreeGrafter"/>
</dbReference>
<name>A0A1M5QQ50_9FIRM</name>
<dbReference type="STRING" id="1123382.SAMN02745221_01821"/>
<dbReference type="PROSITE" id="PS51273">
    <property type="entry name" value="GATASE_TYPE_1"/>
    <property type="match status" value="1"/>
</dbReference>
<evidence type="ECO:0000256" key="9">
    <source>
        <dbReference type="ARBA" id="ARBA00064749"/>
    </source>
</evidence>
<dbReference type="HAMAP" id="MF_01615">
    <property type="entry name" value="PdxT"/>
    <property type="match status" value="1"/>
</dbReference>
<keyword evidence="3 10" id="KW-0663">Pyridoxal phosphate</keyword>
<dbReference type="Pfam" id="PF01174">
    <property type="entry name" value="SNO"/>
    <property type="match status" value="1"/>
</dbReference>
<feature type="active site" description="Charge relay system" evidence="10 11">
    <location>
        <position position="170"/>
    </location>
</feature>
<dbReference type="EC" id="4.3.3.6" evidence="10"/>
<dbReference type="Proteomes" id="UP000242329">
    <property type="component" value="Unassembled WGS sequence"/>
</dbReference>
<evidence type="ECO:0000313" key="13">
    <source>
        <dbReference type="EMBL" id="SHH16068.1"/>
    </source>
</evidence>
<dbReference type="InterPro" id="IPR002161">
    <property type="entry name" value="PdxT/SNO"/>
</dbReference>
<dbReference type="PROSITE" id="PS51130">
    <property type="entry name" value="PDXT_SNO_2"/>
    <property type="match status" value="1"/>
</dbReference>
<dbReference type="UniPathway" id="UPA00245"/>
<evidence type="ECO:0000313" key="14">
    <source>
        <dbReference type="Proteomes" id="UP000242329"/>
    </source>
</evidence>
<dbReference type="PANTHER" id="PTHR31559:SF0">
    <property type="entry name" value="PYRIDOXAL 5'-PHOSPHATE SYNTHASE SUBUNIT SNO1-RELATED"/>
    <property type="match status" value="1"/>
</dbReference>
<dbReference type="GO" id="GO:0042823">
    <property type="term" value="P:pyridoxal phosphate biosynthetic process"/>
    <property type="evidence" value="ECO:0007669"/>
    <property type="project" value="UniProtKB-UniRule"/>
</dbReference>
<organism evidence="13 14">
    <name type="scientific">Thermosyntropha lipolytica DSM 11003</name>
    <dbReference type="NCBI Taxonomy" id="1123382"/>
    <lineage>
        <taxon>Bacteria</taxon>
        <taxon>Bacillati</taxon>
        <taxon>Bacillota</taxon>
        <taxon>Clostridia</taxon>
        <taxon>Eubacteriales</taxon>
        <taxon>Syntrophomonadaceae</taxon>
        <taxon>Thermosyntropha</taxon>
    </lineage>
</organism>
<keyword evidence="4 10" id="KW-0315">Glutamine amidotransferase</keyword>
<dbReference type="AlphaFoldDB" id="A0A1M5QQ50"/>
<gene>
    <name evidence="10" type="primary">pdxT</name>
    <name evidence="13" type="ORF">SAMN02745221_01821</name>
</gene>
<dbReference type="GO" id="GO:0008614">
    <property type="term" value="P:pyridoxine metabolic process"/>
    <property type="evidence" value="ECO:0007669"/>
    <property type="project" value="TreeGrafter"/>
</dbReference>
<keyword evidence="14" id="KW-1185">Reference proteome</keyword>
<accession>A0A1M5QQ50</accession>
<evidence type="ECO:0000256" key="5">
    <source>
        <dbReference type="ARBA" id="ARBA00023239"/>
    </source>
</evidence>
<sequence>MAGKRIGVLALQGAFIEHEACLKKCGVEAVQIRKAEEIEGIDGLIIPGGESTTIGRLMREYGLDTRIIEKAREGMPVWGTCAGMILLAKELDTDEPWLKLMDMKVKRNAYGRQVDSFETELDIKDIGKIKGVFIRAPYVEKVWGEAEVLCIHDDKIVMVRQGKLLATSFHPELTDDLKIHQYFVELC</sequence>
<comment type="pathway">
    <text evidence="10">Cofactor biosynthesis; pyridoxal 5'-phosphate biosynthesis.</text>
</comment>
<dbReference type="PIRSF" id="PIRSF005639">
    <property type="entry name" value="Glut_amidoT_SNO"/>
    <property type="match status" value="1"/>
</dbReference>
<evidence type="ECO:0000256" key="2">
    <source>
        <dbReference type="ARBA" id="ARBA00022801"/>
    </source>
</evidence>
<dbReference type="PROSITE" id="PS01236">
    <property type="entry name" value="PDXT_SNO_1"/>
    <property type="match status" value="1"/>
</dbReference>
<dbReference type="OrthoDB" id="9810320at2"/>
<reference evidence="14" key="1">
    <citation type="submission" date="2016-11" db="EMBL/GenBank/DDBJ databases">
        <authorList>
            <person name="Varghese N."/>
            <person name="Submissions S."/>
        </authorList>
    </citation>
    <scope>NUCLEOTIDE SEQUENCE [LARGE SCALE GENOMIC DNA]</scope>
    <source>
        <strain evidence="14">DSM 11003</strain>
    </source>
</reference>
<evidence type="ECO:0000256" key="7">
    <source>
        <dbReference type="ARBA" id="ARBA00049534"/>
    </source>
</evidence>
<feature type="active site" description="Nucleophile" evidence="10 11">
    <location>
        <position position="81"/>
    </location>
</feature>
<dbReference type="InterPro" id="IPR029062">
    <property type="entry name" value="Class_I_gatase-like"/>
</dbReference>
<dbReference type="GO" id="GO:0004359">
    <property type="term" value="F:glutaminase activity"/>
    <property type="evidence" value="ECO:0007669"/>
    <property type="project" value="UniProtKB-UniRule"/>
</dbReference>
<evidence type="ECO:0000256" key="3">
    <source>
        <dbReference type="ARBA" id="ARBA00022898"/>
    </source>
</evidence>
<evidence type="ECO:0000256" key="1">
    <source>
        <dbReference type="ARBA" id="ARBA00008345"/>
    </source>
</evidence>
<dbReference type="FunFam" id="3.40.50.880:FF:000010">
    <property type="entry name" value="uncharacterized protein LOC100176842 isoform X2"/>
    <property type="match status" value="1"/>
</dbReference>
<feature type="active site" description="Charge relay system" evidence="10 11">
    <location>
        <position position="172"/>
    </location>
</feature>
<dbReference type="EMBL" id="FQWY01000037">
    <property type="protein sequence ID" value="SHH16068.1"/>
    <property type="molecule type" value="Genomic_DNA"/>
</dbReference>
<feature type="binding site" evidence="10 12">
    <location>
        <begin position="134"/>
        <end position="135"/>
    </location>
    <ligand>
        <name>L-glutamine</name>
        <dbReference type="ChEBI" id="CHEBI:58359"/>
    </ligand>
</feature>
<keyword evidence="5 10" id="KW-0456">Lyase</keyword>
<dbReference type="CDD" id="cd01749">
    <property type="entry name" value="GATase1_PB"/>
    <property type="match status" value="1"/>
</dbReference>
<feature type="binding site" evidence="10 12">
    <location>
        <begin position="49"/>
        <end position="51"/>
    </location>
    <ligand>
        <name>L-glutamine</name>
        <dbReference type="ChEBI" id="CHEBI:58359"/>
    </ligand>
</feature>
<comment type="catalytic activity">
    <reaction evidence="6 10">
        <text>aldehydo-D-ribose 5-phosphate + D-glyceraldehyde 3-phosphate + L-glutamine = pyridoxal 5'-phosphate + L-glutamate + phosphate + 3 H2O + H(+)</text>
        <dbReference type="Rhea" id="RHEA:31507"/>
        <dbReference type="ChEBI" id="CHEBI:15377"/>
        <dbReference type="ChEBI" id="CHEBI:15378"/>
        <dbReference type="ChEBI" id="CHEBI:29985"/>
        <dbReference type="ChEBI" id="CHEBI:43474"/>
        <dbReference type="ChEBI" id="CHEBI:58273"/>
        <dbReference type="ChEBI" id="CHEBI:58359"/>
        <dbReference type="ChEBI" id="CHEBI:59776"/>
        <dbReference type="ChEBI" id="CHEBI:597326"/>
        <dbReference type="EC" id="4.3.3.6"/>
    </reaction>
</comment>
<evidence type="ECO:0000256" key="4">
    <source>
        <dbReference type="ARBA" id="ARBA00022962"/>
    </source>
</evidence>
<comment type="catalytic activity">
    <reaction evidence="7 10">
        <text>L-glutamine + H2O = L-glutamate + NH4(+)</text>
        <dbReference type="Rhea" id="RHEA:15889"/>
        <dbReference type="ChEBI" id="CHEBI:15377"/>
        <dbReference type="ChEBI" id="CHEBI:28938"/>
        <dbReference type="ChEBI" id="CHEBI:29985"/>
        <dbReference type="ChEBI" id="CHEBI:58359"/>
        <dbReference type="EC" id="3.5.1.2"/>
    </reaction>
</comment>
<proteinExistence type="inferred from homology"/>
<evidence type="ECO:0000256" key="10">
    <source>
        <dbReference type="HAMAP-Rule" id="MF_01615"/>
    </source>
</evidence>
<keyword evidence="2 10" id="KW-0378">Hydrolase</keyword>
<dbReference type="RefSeq" id="WP_073093088.1">
    <property type="nucleotide sequence ID" value="NZ_FQWY01000037.1"/>
</dbReference>
<dbReference type="GO" id="GO:1903600">
    <property type="term" value="C:glutaminase complex"/>
    <property type="evidence" value="ECO:0007669"/>
    <property type="project" value="TreeGrafter"/>
</dbReference>
<evidence type="ECO:0000256" key="8">
    <source>
        <dbReference type="ARBA" id="ARBA00054599"/>
    </source>
</evidence>
<evidence type="ECO:0000256" key="6">
    <source>
        <dbReference type="ARBA" id="ARBA00047992"/>
    </source>
</evidence>